<name>A0AAW7QDQ5_9BACT</name>
<keyword evidence="1" id="KW-0472">Membrane</keyword>
<reference evidence="2" key="2">
    <citation type="submission" date="2023-01" db="EMBL/GenBank/DDBJ databases">
        <authorList>
            <person name="Uljanovas D."/>
        </authorList>
    </citation>
    <scope>NUCLEOTIDE SEQUENCE</scope>
    <source>
        <strain evidence="2">S41</strain>
    </source>
</reference>
<evidence type="ECO:0000313" key="3">
    <source>
        <dbReference type="Proteomes" id="UP001170364"/>
    </source>
</evidence>
<evidence type="ECO:0000256" key="1">
    <source>
        <dbReference type="SAM" id="Phobius"/>
    </source>
</evidence>
<dbReference type="EMBL" id="JAQJJG010000037">
    <property type="protein sequence ID" value="MDN5124611.1"/>
    <property type="molecule type" value="Genomic_DNA"/>
</dbReference>
<organism evidence="2 3">
    <name type="scientific">Aliarcobacter butzleri</name>
    <dbReference type="NCBI Taxonomy" id="28197"/>
    <lineage>
        <taxon>Bacteria</taxon>
        <taxon>Pseudomonadati</taxon>
        <taxon>Campylobacterota</taxon>
        <taxon>Epsilonproteobacteria</taxon>
        <taxon>Campylobacterales</taxon>
        <taxon>Arcobacteraceae</taxon>
        <taxon>Aliarcobacter</taxon>
    </lineage>
</organism>
<comment type="caution">
    <text evidence="2">The sequence shown here is derived from an EMBL/GenBank/DDBJ whole genome shotgun (WGS) entry which is preliminary data.</text>
</comment>
<keyword evidence="1" id="KW-1133">Transmembrane helix</keyword>
<dbReference type="Proteomes" id="UP001170364">
    <property type="component" value="Unassembled WGS sequence"/>
</dbReference>
<protein>
    <submittedName>
        <fullName evidence="2">Uncharacterized protein</fullName>
    </submittedName>
</protein>
<feature type="transmembrane region" description="Helical" evidence="1">
    <location>
        <begin position="5"/>
        <end position="22"/>
    </location>
</feature>
<dbReference type="RefSeq" id="WP_012012665.1">
    <property type="nucleotide sequence ID" value="NZ_BMQR01000020.1"/>
</dbReference>
<keyword evidence="1" id="KW-0812">Transmembrane</keyword>
<evidence type="ECO:0000313" key="2">
    <source>
        <dbReference type="EMBL" id="MDN5124611.1"/>
    </source>
</evidence>
<dbReference type="GeneID" id="24305262"/>
<sequence>MFKQIITGVIVTIISMIFSLYISDKSNSNELEYKDSKKEQYLNISNEVFKDFTLLYKDNKIEQISMYQVGFFNRTKREIENVEIFFEFKKAIPNIINKEFFNPSNLPSSVGISEIEKVNDRIYKVNIKVFKQTGDDKYYLARFIFEGNEIPEISFSTPNNSNLDIVEFSNIKEIFFAIGIFLLFIIVMVFIFMLLLDYDSNRNWKKREQRLEKALKESRKFDDINIKEILIIHENIFKLKNSFLYNKIKYFIEKIKSNNK</sequence>
<gene>
    <name evidence="2" type="ORF">PJV93_11950</name>
</gene>
<feature type="transmembrane region" description="Helical" evidence="1">
    <location>
        <begin position="174"/>
        <end position="196"/>
    </location>
</feature>
<accession>A0AAW7QDQ5</accession>
<proteinExistence type="predicted"/>
<dbReference type="AlphaFoldDB" id="A0AAW7QDQ5"/>
<reference evidence="2" key="1">
    <citation type="journal article" date="2023" name="Microorganisms">
        <title>Genomic Characterization of Arcobacter butzleri Strains Isolated from Various Sources in Lithuania.</title>
        <authorList>
            <person name="Uljanovas D."/>
            <person name="Golz G."/>
            <person name="Fleischmann S."/>
            <person name="Kudirkiene E."/>
            <person name="Kasetiene N."/>
            <person name="Grineviciene A."/>
            <person name="Tamuleviciene E."/>
            <person name="Aksomaitiene J."/>
            <person name="Alter T."/>
            <person name="Malakauskas M."/>
        </authorList>
    </citation>
    <scope>NUCLEOTIDE SEQUENCE</scope>
    <source>
        <strain evidence="2">S41</strain>
    </source>
</reference>